<gene>
    <name evidence="1" type="ORF">pipiens_008860</name>
</gene>
<dbReference type="AlphaFoldDB" id="A0ABD1DFU9"/>
<proteinExistence type="predicted"/>
<organism evidence="1 2">
    <name type="scientific">Culex pipiens pipiens</name>
    <name type="common">Northern house mosquito</name>
    <dbReference type="NCBI Taxonomy" id="38569"/>
    <lineage>
        <taxon>Eukaryota</taxon>
        <taxon>Metazoa</taxon>
        <taxon>Ecdysozoa</taxon>
        <taxon>Arthropoda</taxon>
        <taxon>Hexapoda</taxon>
        <taxon>Insecta</taxon>
        <taxon>Pterygota</taxon>
        <taxon>Neoptera</taxon>
        <taxon>Endopterygota</taxon>
        <taxon>Diptera</taxon>
        <taxon>Nematocera</taxon>
        <taxon>Culicoidea</taxon>
        <taxon>Culicidae</taxon>
        <taxon>Culicinae</taxon>
        <taxon>Culicini</taxon>
        <taxon>Culex</taxon>
        <taxon>Culex</taxon>
    </lineage>
</organism>
<protein>
    <submittedName>
        <fullName evidence="1">Uncharacterized protein</fullName>
    </submittedName>
</protein>
<comment type="caution">
    <text evidence="1">The sequence shown here is derived from an EMBL/GenBank/DDBJ whole genome shotgun (WGS) entry which is preliminary data.</text>
</comment>
<dbReference type="EMBL" id="JBEHCU010005856">
    <property type="protein sequence ID" value="KAL1398568.1"/>
    <property type="molecule type" value="Genomic_DNA"/>
</dbReference>
<accession>A0ABD1DFU9</accession>
<reference evidence="1 2" key="1">
    <citation type="submission" date="2024-05" db="EMBL/GenBank/DDBJ databases">
        <title>Culex pipiens pipiens assembly and annotation.</title>
        <authorList>
            <person name="Alout H."/>
            <person name="Durand T."/>
        </authorList>
    </citation>
    <scope>NUCLEOTIDE SEQUENCE [LARGE SCALE GENOMIC DNA]</scope>
    <source>
        <strain evidence="1">HA-2024</strain>
        <tissue evidence="1">Whole body</tissue>
    </source>
</reference>
<evidence type="ECO:0000313" key="2">
    <source>
        <dbReference type="Proteomes" id="UP001562425"/>
    </source>
</evidence>
<keyword evidence="2" id="KW-1185">Reference proteome</keyword>
<dbReference type="Proteomes" id="UP001562425">
    <property type="component" value="Unassembled WGS sequence"/>
</dbReference>
<sequence>MLLNNALRTSSFLPDSVKTYEGVCRTFPDHVLTFAITVRGVSGYNLSTQRLLPRLPNDVLDSSTQAADLGLGLLHAGGLKHTGLQTSKGHARSKELNEKDCSFFINKHVEHR</sequence>
<evidence type="ECO:0000313" key="1">
    <source>
        <dbReference type="EMBL" id="KAL1398568.1"/>
    </source>
</evidence>
<name>A0ABD1DFU9_CULPP</name>